<evidence type="ECO:0000313" key="2">
    <source>
        <dbReference type="EMBL" id="KAG9446493.1"/>
    </source>
</evidence>
<dbReference type="PANTHER" id="PTHR37771:SF2">
    <property type="entry name" value="OS02G0593400 PROTEIN"/>
    <property type="match status" value="1"/>
</dbReference>
<reference evidence="2 3" key="1">
    <citation type="submission" date="2021-07" db="EMBL/GenBank/DDBJ databases">
        <title>The Aristolochia fimbriata genome: insights into angiosperm evolution, floral development and chemical biosynthesis.</title>
        <authorList>
            <person name="Jiao Y."/>
        </authorList>
    </citation>
    <scope>NUCLEOTIDE SEQUENCE [LARGE SCALE GENOMIC DNA]</scope>
    <source>
        <strain evidence="2">IBCAS-2021</strain>
        <tissue evidence="2">Leaf</tissue>
    </source>
</reference>
<accession>A0AAV7EGY7</accession>
<protein>
    <submittedName>
        <fullName evidence="2">Uncharacterized protein</fullName>
    </submittedName>
</protein>
<feature type="compositionally biased region" description="Low complexity" evidence="1">
    <location>
        <begin position="13"/>
        <end position="25"/>
    </location>
</feature>
<feature type="region of interest" description="Disordered" evidence="1">
    <location>
        <begin position="1"/>
        <end position="44"/>
    </location>
</feature>
<dbReference type="PANTHER" id="PTHR37771">
    <property type="entry name" value="OS02G0593400 PROTEIN"/>
    <property type="match status" value="1"/>
</dbReference>
<feature type="region of interest" description="Disordered" evidence="1">
    <location>
        <begin position="119"/>
        <end position="150"/>
    </location>
</feature>
<feature type="compositionally biased region" description="Acidic residues" evidence="1">
    <location>
        <begin position="121"/>
        <end position="150"/>
    </location>
</feature>
<name>A0AAV7EGY7_ARIFI</name>
<keyword evidence="3" id="KW-1185">Reference proteome</keyword>
<proteinExistence type="predicted"/>
<dbReference type="Proteomes" id="UP000825729">
    <property type="component" value="Unassembled WGS sequence"/>
</dbReference>
<comment type="caution">
    <text evidence="2">The sequence shown here is derived from an EMBL/GenBank/DDBJ whole genome shotgun (WGS) entry which is preliminary data.</text>
</comment>
<dbReference type="AlphaFoldDB" id="A0AAV7EGY7"/>
<gene>
    <name evidence="2" type="ORF">H6P81_012621</name>
</gene>
<evidence type="ECO:0000313" key="3">
    <source>
        <dbReference type="Proteomes" id="UP000825729"/>
    </source>
</evidence>
<evidence type="ECO:0000256" key="1">
    <source>
        <dbReference type="SAM" id="MobiDB-lite"/>
    </source>
</evidence>
<organism evidence="2 3">
    <name type="scientific">Aristolochia fimbriata</name>
    <name type="common">White veined hardy Dutchman's pipe vine</name>
    <dbReference type="NCBI Taxonomy" id="158543"/>
    <lineage>
        <taxon>Eukaryota</taxon>
        <taxon>Viridiplantae</taxon>
        <taxon>Streptophyta</taxon>
        <taxon>Embryophyta</taxon>
        <taxon>Tracheophyta</taxon>
        <taxon>Spermatophyta</taxon>
        <taxon>Magnoliopsida</taxon>
        <taxon>Magnoliidae</taxon>
        <taxon>Piperales</taxon>
        <taxon>Aristolochiaceae</taxon>
        <taxon>Aristolochia</taxon>
    </lineage>
</organism>
<sequence>MYSPKIIEEEGESPLPSSALSSSLLRQDFRRPSTSSGPPPFCLSKRLKRGGKMLQFPAFMPQYSSPTLIPPSALVPCPSPHSHNEEILLAMEESALEDKWNEIRKTNNNIGVIGKTILDNDKEDMDADADDDDPDNVEESEGDEFEQETG</sequence>
<dbReference type="InterPro" id="IPR026182">
    <property type="entry name" value="ANAPC15"/>
</dbReference>
<dbReference type="GO" id="GO:0090266">
    <property type="term" value="P:regulation of mitotic cell cycle spindle assembly checkpoint"/>
    <property type="evidence" value="ECO:0007669"/>
    <property type="project" value="InterPro"/>
</dbReference>
<dbReference type="EMBL" id="JAINDJ010000005">
    <property type="protein sequence ID" value="KAG9446493.1"/>
    <property type="molecule type" value="Genomic_DNA"/>
</dbReference>
<dbReference type="Pfam" id="PF15243">
    <property type="entry name" value="ANAPC15"/>
    <property type="match status" value="1"/>
</dbReference>
<dbReference type="GO" id="GO:0005680">
    <property type="term" value="C:anaphase-promoting complex"/>
    <property type="evidence" value="ECO:0007669"/>
    <property type="project" value="InterPro"/>
</dbReference>